<accession>A0A9E4K7Q9</accession>
<comment type="caution">
    <text evidence="1">The sequence shown here is derived from an EMBL/GenBank/DDBJ whole genome shotgun (WGS) entry which is preliminary data.</text>
</comment>
<organism evidence="1 2">
    <name type="scientific">Candidatus Thiodiazotropha lotti</name>
    <dbReference type="NCBI Taxonomy" id="2792787"/>
    <lineage>
        <taxon>Bacteria</taxon>
        <taxon>Pseudomonadati</taxon>
        <taxon>Pseudomonadota</taxon>
        <taxon>Gammaproteobacteria</taxon>
        <taxon>Chromatiales</taxon>
        <taxon>Sedimenticolaceae</taxon>
        <taxon>Candidatus Thiodiazotropha</taxon>
    </lineage>
</organism>
<dbReference type="Proteomes" id="UP000886687">
    <property type="component" value="Unassembled WGS sequence"/>
</dbReference>
<gene>
    <name evidence="1" type="ORF">JAZ04_20255</name>
</gene>
<dbReference type="AlphaFoldDB" id="A0A9E4K7Q9"/>
<dbReference type="EMBL" id="JAEPDI010000023">
    <property type="protein sequence ID" value="MCG7941172.1"/>
    <property type="molecule type" value="Genomic_DNA"/>
</dbReference>
<proteinExistence type="predicted"/>
<protein>
    <submittedName>
        <fullName evidence="1">Uncharacterized protein</fullName>
    </submittedName>
</protein>
<evidence type="ECO:0000313" key="2">
    <source>
        <dbReference type="Proteomes" id="UP000886687"/>
    </source>
</evidence>
<evidence type="ECO:0000313" key="1">
    <source>
        <dbReference type="EMBL" id="MCG7941172.1"/>
    </source>
</evidence>
<sequence length="109" mass="12723">MTNHTTHDHSDYKSPFSLKREMGYTHDEFFNLLPHALSDYRHEIKDGVVTIELEKGSVLLKIGDERERRFTDNVYFPILPVSISFIDADKTDQSRFLHKFDASYMKGLA</sequence>
<name>A0A9E4K7Q9_9GAMM</name>
<reference evidence="1" key="1">
    <citation type="journal article" date="2021" name="Proc. Natl. Acad. Sci. U.S.A.">
        <title>Global biogeography of chemosynthetic symbionts reveals both localized and globally distributed symbiont groups. .</title>
        <authorList>
            <person name="Osvatic J.T."/>
            <person name="Wilkins L.G.E."/>
            <person name="Leibrecht L."/>
            <person name="Leray M."/>
            <person name="Zauner S."/>
            <person name="Polzin J."/>
            <person name="Camacho Y."/>
            <person name="Gros O."/>
            <person name="van Gils J.A."/>
            <person name="Eisen J.A."/>
            <person name="Petersen J.M."/>
            <person name="Yuen B."/>
        </authorList>
    </citation>
    <scope>NUCLEOTIDE SEQUENCE</scope>
    <source>
        <strain evidence="1">MAGL173</strain>
    </source>
</reference>